<reference evidence="2 3" key="1">
    <citation type="submission" date="2016-07" db="EMBL/GenBank/DDBJ databases">
        <title>Pervasive Adenine N6-methylation of Active Genes in Fungi.</title>
        <authorList>
            <consortium name="DOE Joint Genome Institute"/>
            <person name="Mondo S.J."/>
            <person name="Dannebaum R.O."/>
            <person name="Kuo R.C."/>
            <person name="Labutti K."/>
            <person name="Haridas S."/>
            <person name="Kuo A."/>
            <person name="Salamov A."/>
            <person name="Ahrendt S.R."/>
            <person name="Lipzen A."/>
            <person name="Sullivan W."/>
            <person name="Andreopoulos W.B."/>
            <person name="Clum A."/>
            <person name="Lindquist E."/>
            <person name="Daum C."/>
            <person name="Ramamoorthy G.K."/>
            <person name="Gryganskyi A."/>
            <person name="Culley D."/>
            <person name="Magnuson J.K."/>
            <person name="James T.Y."/>
            <person name="O'Malley M.A."/>
            <person name="Stajich J.E."/>
            <person name="Spatafora J.W."/>
            <person name="Visel A."/>
            <person name="Grigoriev I.V."/>
        </authorList>
    </citation>
    <scope>NUCLEOTIDE SEQUENCE [LARGE SCALE GENOMIC DNA]</scope>
    <source>
        <strain evidence="2 3">PL171</strain>
    </source>
</reference>
<name>A0A1Y2HHU9_9FUNG</name>
<protein>
    <submittedName>
        <fullName evidence="2">Uncharacterized protein</fullName>
    </submittedName>
</protein>
<evidence type="ECO:0000256" key="1">
    <source>
        <dbReference type="SAM" id="MobiDB-lite"/>
    </source>
</evidence>
<keyword evidence="3" id="KW-1185">Reference proteome</keyword>
<evidence type="ECO:0000313" key="3">
    <source>
        <dbReference type="Proteomes" id="UP000193411"/>
    </source>
</evidence>
<dbReference type="EMBL" id="MCFL01000037">
    <property type="protein sequence ID" value="ORZ33263.1"/>
    <property type="molecule type" value="Genomic_DNA"/>
</dbReference>
<gene>
    <name evidence="2" type="ORF">BCR44DRAFT_1438630</name>
</gene>
<evidence type="ECO:0000313" key="2">
    <source>
        <dbReference type="EMBL" id="ORZ33263.1"/>
    </source>
</evidence>
<dbReference type="Proteomes" id="UP000193411">
    <property type="component" value="Unassembled WGS sequence"/>
</dbReference>
<feature type="non-terminal residue" evidence="2">
    <location>
        <position position="1"/>
    </location>
</feature>
<dbReference type="AlphaFoldDB" id="A0A1Y2HHU9"/>
<proteinExistence type="predicted"/>
<comment type="caution">
    <text evidence="2">The sequence shown here is derived from an EMBL/GenBank/DDBJ whole genome shotgun (WGS) entry which is preliminary data.</text>
</comment>
<feature type="region of interest" description="Disordered" evidence="1">
    <location>
        <begin position="74"/>
        <end position="103"/>
    </location>
</feature>
<sequence>FIGGAGVNCQILEWARHRPIPFPDPAEATDCLDKAASTQVLNWWLKYYFPTVDPDDIGHSILALELATENGVEKKTKDRTESARGLGLHHHCPLTDASDDAWY</sequence>
<accession>A0A1Y2HHU9</accession>
<organism evidence="2 3">
    <name type="scientific">Catenaria anguillulae PL171</name>
    <dbReference type="NCBI Taxonomy" id="765915"/>
    <lineage>
        <taxon>Eukaryota</taxon>
        <taxon>Fungi</taxon>
        <taxon>Fungi incertae sedis</taxon>
        <taxon>Blastocladiomycota</taxon>
        <taxon>Blastocladiomycetes</taxon>
        <taxon>Blastocladiales</taxon>
        <taxon>Catenariaceae</taxon>
        <taxon>Catenaria</taxon>
    </lineage>
</organism>